<gene>
    <name evidence="2" type="ORF">GCK32_011612</name>
</gene>
<dbReference type="AlphaFoldDB" id="A0AAN8FFK6"/>
<evidence type="ECO:0000256" key="1">
    <source>
        <dbReference type="SAM" id="MobiDB-lite"/>
    </source>
</evidence>
<feature type="region of interest" description="Disordered" evidence="1">
    <location>
        <begin position="18"/>
        <end position="37"/>
    </location>
</feature>
<sequence>MAGKLSLLLEEYEKEVATESQVPQEEAEQRIQKRESRLHKQCQKKRLEVPEKNLNKAPIGKQCGIANLQLWDTSGKATESTSAAKRTRENGGTPSSSSYDLWKGFCKRGTEVFRGIQKKIAALERQEARTWDNHLQKIDIRMKNIEKSLADHHEFFRQTAGPTNLVIKPEHVDELLKRVMTSSIEMQSNLEEQMDSAKNWTKCPKREVSSRLAAFQTEVTQRFEALEKKRDPMLDVTSILRRIDSQLKKSDDGDAGSGNEDARKQGIEESI</sequence>
<name>A0AAN8FFK6_TRICO</name>
<accession>A0AAN8FFK6</accession>
<keyword evidence="3" id="KW-1185">Reference proteome</keyword>
<evidence type="ECO:0000313" key="3">
    <source>
        <dbReference type="Proteomes" id="UP001331761"/>
    </source>
</evidence>
<comment type="caution">
    <text evidence="2">The sequence shown here is derived from an EMBL/GenBank/DDBJ whole genome shotgun (WGS) entry which is preliminary data.</text>
</comment>
<organism evidence="2 3">
    <name type="scientific">Trichostrongylus colubriformis</name>
    <name type="common">Black scour worm</name>
    <dbReference type="NCBI Taxonomy" id="6319"/>
    <lineage>
        <taxon>Eukaryota</taxon>
        <taxon>Metazoa</taxon>
        <taxon>Ecdysozoa</taxon>
        <taxon>Nematoda</taxon>
        <taxon>Chromadorea</taxon>
        <taxon>Rhabditida</taxon>
        <taxon>Rhabditina</taxon>
        <taxon>Rhabditomorpha</taxon>
        <taxon>Strongyloidea</taxon>
        <taxon>Trichostrongylidae</taxon>
        <taxon>Trichostrongylus</taxon>
    </lineage>
</organism>
<feature type="region of interest" description="Disordered" evidence="1">
    <location>
        <begin position="245"/>
        <end position="271"/>
    </location>
</feature>
<dbReference type="Proteomes" id="UP001331761">
    <property type="component" value="Unassembled WGS sequence"/>
</dbReference>
<protein>
    <submittedName>
        <fullName evidence="2">Uncharacterized protein</fullName>
    </submittedName>
</protein>
<evidence type="ECO:0000313" key="2">
    <source>
        <dbReference type="EMBL" id="KAK5970423.1"/>
    </source>
</evidence>
<proteinExistence type="predicted"/>
<feature type="region of interest" description="Disordered" evidence="1">
    <location>
        <begin position="77"/>
        <end position="96"/>
    </location>
</feature>
<reference evidence="2 3" key="1">
    <citation type="submission" date="2019-10" db="EMBL/GenBank/DDBJ databases">
        <title>Assembly and Annotation for the nematode Trichostrongylus colubriformis.</title>
        <authorList>
            <person name="Martin J."/>
        </authorList>
    </citation>
    <scope>NUCLEOTIDE SEQUENCE [LARGE SCALE GENOMIC DNA]</scope>
    <source>
        <strain evidence="2">G859</strain>
        <tissue evidence="2">Whole worm</tissue>
    </source>
</reference>
<feature type="compositionally biased region" description="Basic and acidic residues" evidence="1">
    <location>
        <begin position="260"/>
        <end position="271"/>
    </location>
</feature>
<dbReference type="EMBL" id="WIXE01019006">
    <property type="protein sequence ID" value="KAK5970423.1"/>
    <property type="molecule type" value="Genomic_DNA"/>
</dbReference>